<name>A0ABT3MT81_9GAMM</name>
<comment type="caution">
    <text evidence="1">The sequence shown here is derived from an EMBL/GenBank/DDBJ whole genome shotgun (WGS) entry which is preliminary data.</text>
</comment>
<evidence type="ECO:0000313" key="1">
    <source>
        <dbReference type="EMBL" id="MCW7552591.1"/>
    </source>
</evidence>
<keyword evidence="2" id="KW-1185">Reference proteome</keyword>
<dbReference type="InterPro" id="IPR009752">
    <property type="entry name" value="Phage_Mu_GpJ"/>
</dbReference>
<reference evidence="1 2" key="1">
    <citation type="submission" date="2022-10" db="EMBL/GenBank/DDBJ databases">
        <title>High-quality genome sequences of two octocoral-associated bacteria, Endozoicomonas euniceicola EF212 and Endozoicomonas gorgoniicola PS125.</title>
        <authorList>
            <person name="Chiou Y.-J."/>
            <person name="Chen Y.-H."/>
        </authorList>
    </citation>
    <scope>NUCLEOTIDE SEQUENCE [LARGE SCALE GENOMIC DNA]</scope>
    <source>
        <strain evidence="1 2">PS125</strain>
    </source>
</reference>
<evidence type="ECO:0000313" key="2">
    <source>
        <dbReference type="Proteomes" id="UP001209854"/>
    </source>
</evidence>
<dbReference type="EMBL" id="JAPFCC010000001">
    <property type="protein sequence ID" value="MCW7552591.1"/>
    <property type="molecule type" value="Genomic_DNA"/>
</dbReference>
<organism evidence="1 2">
    <name type="scientific">Endozoicomonas gorgoniicola</name>
    <dbReference type="NCBI Taxonomy" id="1234144"/>
    <lineage>
        <taxon>Bacteria</taxon>
        <taxon>Pseudomonadati</taxon>
        <taxon>Pseudomonadota</taxon>
        <taxon>Gammaproteobacteria</taxon>
        <taxon>Oceanospirillales</taxon>
        <taxon>Endozoicomonadaceae</taxon>
        <taxon>Endozoicomonas</taxon>
    </lineage>
</organism>
<dbReference type="Pfam" id="PF07030">
    <property type="entry name" value="Phage_Mu_Gp36"/>
    <property type="match status" value="1"/>
</dbReference>
<dbReference type="Proteomes" id="UP001209854">
    <property type="component" value="Unassembled WGS sequence"/>
</dbReference>
<accession>A0ABT3MT81</accession>
<gene>
    <name evidence="1" type="ORF">NX722_07995</name>
</gene>
<dbReference type="RefSeq" id="WP_262567543.1">
    <property type="nucleotide sequence ID" value="NZ_JAPFCC010000001.1"/>
</dbReference>
<sequence>MAAYITQQDLIERIGKDELIILSDREGTGEINTAVVDRAIADATDEINMHLSSRYLMPLPKVPETIKRLAVSLTVYWLSETEVTMSDLVKGRYQNAVKTLKALADGSMRLGLPEASTPGENTAGDVQLVSGKRLHTRKTLGGLL</sequence>
<protein>
    <submittedName>
        <fullName evidence="1">DUF1320 domain-containing protein</fullName>
    </submittedName>
</protein>
<proteinExistence type="predicted"/>